<keyword evidence="1" id="KW-1133">Transmembrane helix</keyword>
<accession>A0A645DRB3</accession>
<feature type="transmembrane region" description="Helical" evidence="1">
    <location>
        <begin position="54"/>
        <end position="79"/>
    </location>
</feature>
<evidence type="ECO:0000256" key="1">
    <source>
        <dbReference type="SAM" id="Phobius"/>
    </source>
</evidence>
<dbReference type="AlphaFoldDB" id="A0A645DRB3"/>
<keyword evidence="1" id="KW-0812">Transmembrane</keyword>
<proteinExistence type="predicted"/>
<protein>
    <submittedName>
        <fullName evidence="2">Uncharacterized protein</fullName>
    </submittedName>
</protein>
<comment type="caution">
    <text evidence="2">The sequence shown here is derived from an EMBL/GenBank/DDBJ whole genome shotgun (WGS) entry which is preliminary data.</text>
</comment>
<evidence type="ECO:0000313" key="2">
    <source>
        <dbReference type="EMBL" id="MPM91867.1"/>
    </source>
</evidence>
<reference evidence="2" key="1">
    <citation type="submission" date="2019-08" db="EMBL/GenBank/DDBJ databases">
        <authorList>
            <person name="Kucharzyk K."/>
            <person name="Murdoch R.W."/>
            <person name="Higgins S."/>
            <person name="Loffler F."/>
        </authorList>
    </citation>
    <scope>NUCLEOTIDE SEQUENCE</scope>
</reference>
<organism evidence="2">
    <name type="scientific">bioreactor metagenome</name>
    <dbReference type="NCBI Taxonomy" id="1076179"/>
    <lineage>
        <taxon>unclassified sequences</taxon>
        <taxon>metagenomes</taxon>
        <taxon>ecological metagenomes</taxon>
    </lineage>
</organism>
<gene>
    <name evidence="2" type="ORF">SDC9_139001</name>
</gene>
<keyword evidence="1" id="KW-0472">Membrane</keyword>
<name>A0A645DRB3_9ZZZZ</name>
<dbReference type="EMBL" id="VSSQ01038873">
    <property type="protein sequence ID" value="MPM91867.1"/>
    <property type="molecule type" value="Genomic_DNA"/>
</dbReference>
<feature type="transmembrane region" description="Helical" evidence="1">
    <location>
        <begin position="27"/>
        <end position="48"/>
    </location>
</feature>
<sequence>MELIFELLIEGMVEASGSSKIPLTVRLTLITIVFLPIAAIAIFMGFSLIDRMDIIGSVVSFIIALGALGLWGYILYLIIRNARSK</sequence>